<keyword evidence="2" id="KW-1185">Reference proteome</keyword>
<dbReference type="InterPro" id="IPR006975">
    <property type="entry name" value="NifQ"/>
</dbReference>
<dbReference type="EMBL" id="BMDY01000026">
    <property type="protein sequence ID" value="GGB18083.1"/>
    <property type="molecule type" value="Genomic_DNA"/>
</dbReference>
<name>A0ABQ1I6H9_9ALTE</name>
<organism evidence="1 2">
    <name type="scientific">Agarivorans gilvus</name>
    <dbReference type="NCBI Taxonomy" id="680279"/>
    <lineage>
        <taxon>Bacteria</taxon>
        <taxon>Pseudomonadati</taxon>
        <taxon>Pseudomonadota</taxon>
        <taxon>Gammaproteobacteria</taxon>
        <taxon>Alteromonadales</taxon>
        <taxon>Alteromonadaceae</taxon>
        <taxon>Agarivorans</taxon>
    </lineage>
</organism>
<protein>
    <recommendedName>
        <fullName evidence="3">Nitrogen fixation protein NifQ</fullName>
    </recommendedName>
</protein>
<sequence>MEHQLLEAEDSYIGPAWEQALSKVTHPMSLRNRAWFKGIILAQLAGNAALPHGLGLDNASYLELKRAVNSREVENQELLWRQPFKANLRKRSEVLAEVFSLRAQERNELIDVLIEYANPKAPYALQMAIVVATACLSQAHLWRSLGLSERAELGALLKYNFPDLHAMNTNNMRWKRFFYRYLCQQGGDYVCRAPSCAECSSYSECFV</sequence>
<comment type="caution">
    <text evidence="1">The sequence shown here is derived from an EMBL/GenBank/DDBJ whole genome shotgun (WGS) entry which is preliminary data.</text>
</comment>
<evidence type="ECO:0008006" key="3">
    <source>
        <dbReference type="Google" id="ProtNLM"/>
    </source>
</evidence>
<proteinExistence type="predicted"/>
<evidence type="ECO:0000313" key="1">
    <source>
        <dbReference type="EMBL" id="GGB18083.1"/>
    </source>
</evidence>
<accession>A0ABQ1I6H9</accession>
<dbReference type="Pfam" id="PF04891">
    <property type="entry name" value="NifQ"/>
    <property type="match status" value="1"/>
</dbReference>
<reference evidence="2" key="1">
    <citation type="journal article" date="2019" name="Int. J. Syst. Evol. Microbiol.">
        <title>The Global Catalogue of Microorganisms (GCM) 10K type strain sequencing project: providing services to taxonomists for standard genome sequencing and annotation.</title>
        <authorList>
            <consortium name="The Broad Institute Genomics Platform"/>
            <consortium name="The Broad Institute Genome Sequencing Center for Infectious Disease"/>
            <person name="Wu L."/>
            <person name="Ma J."/>
        </authorList>
    </citation>
    <scope>NUCLEOTIDE SEQUENCE [LARGE SCALE GENOMIC DNA]</scope>
    <source>
        <strain evidence="2">CGMCC 1.10131</strain>
    </source>
</reference>
<dbReference type="RefSeq" id="WP_055731622.1">
    <property type="nucleotide sequence ID" value="NZ_BMDY01000026.1"/>
</dbReference>
<evidence type="ECO:0000313" key="2">
    <source>
        <dbReference type="Proteomes" id="UP000651977"/>
    </source>
</evidence>
<gene>
    <name evidence="1" type="ORF">GCM10007414_34360</name>
</gene>
<dbReference type="Proteomes" id="UP000651977">
    <property type="component" value="Unassembled WGS sequence"/>
</dbReference>